<dbReference type="PROSITE" id="PS50011">
    <property type="entry name" value="PROTEIN_KINASE_DOM"/>
    <property type="match status" value="1"/>
</dbReference>
<keyword evidence="5" id="KW-0547">Nucleotide-binding</keyword>
<reference evidence="9" key="1">
    <citation type="submission" date="2021-01" db="EMBL/GenBank/DDBJ databases">
        <authorList>
            <person name="Corre E."/>
            <person name="Pelletier E."/>
            <person name="Niang G."/>
            <person name="Scheremetjew M."/>
            <person name="Finn R."/>
            <person name="Kale V."/>
            <person name="Holt S."/>
            <person name="Cochrane G."/>
            <person name="Meng A."/>
            <person name="Brown T."/>
            <person name="Cohen L."/>
        </authorList>
    </citation>
    <scope>NUCLEOTIDE SEQUENCE</scope>
    <source>
        <strain evidence="9">Ras09</strain>
    </source>
</reference>
<dbReference type="InterPro" id="IPR008271">
    <property type="entry name" value="Ser/Thr_kinase_AS"/>
</dbReference>
<sequence length="292" mass="33860">METDLAQIIKSNQPLTDDHVQFFLYQILRGLKYVHSAGIYHRDLKPRNLLVNSNCDLKVCDFGLARADIPELQTTQTSLTDYIATRWYRAPEVILSWRKYTAAIDVWSVGCILAELIIRKPLLPAGSEEEQLAMITKLLGNPSPKLVNQIENEKNREFVLQLPKREGKKFEELFKGANPQAIDLLKKMLTYDPEERITIEEALKHPYLKQLSCPEDEPTTEPVIAFDFDFEKYSLSKEDFKDLIYEEIMLYHSDEAALNYIKSKEKYPQGALNLKYAHRMRKAFREQGTPSK</sequence>
<dbReference type="InterPro" id="IPR011009">
    <property type="entry name" value="Kinase-like_dom_sf"/>
</dbReference>
<feature type="domain" description="Protein kinase" evidence="8">
    <location>
        <begin position="1"/>
        <end position="208"/>
    </location>
</feature>
<gene>
    <name evidence="9" type="ORF">SRAS04492_LOCUS9004</name>
</gene>
<proteinExistence type="predicted"/>
<organism evidence="9">
    <name type="scientific">Strombidium rassoulzadegani</name>
    <dbReference type="NCBI Taxonomy" id="1082188"/>
    <lineage>
        <taxon>Eukaryota</taxon>
        <taxon>Sar</taxon>
        <taxon>Alveolata</taxon>
        <taxon>Ciliophora</taxon>
        <taxon>Intramacronucleata</taxon>
        <taxon>Spirotrichea</taxon>
        <taxon>Oligotrichia</taxon>
        <taxon>Strombidiidae</taxon>
        <taxon>Strombidium</taxon>
    </lineage>
</organism>
<dbReference type="GO" id="GO:0005524">
    <property type="term" value="F:ATP binding"/>
    <property type="evidence" value="ECO:0007669"/>
    <property type="project" value="UniProtKB-KW"/>
</dbReference>
<dbReference type="CDD" id="cd07834">
    <property type="entry name" value="STKc_MAPK"/>
    <property type="match status" value="1"/>
</dbReference>
<dbReference type="Gene3D" id="3.30.200.20">
    <property type="entry name" value="Phosphorylase Kinase, domain 1"/>
    <property type="match status" value="1"/>
</dbReference>
<keyword evidence="3" id="KW-0723">Serine/threonine-protein kinase</keyword>
<keyword evidence="6" id="KW-0418">Kinase</keyword>
<evidence type="ECO:0000313" key="9">
    <source>
        <dbReference type="EMBL" id="CAE0237195.1"/>
    </source>
</evidence>
<keyword evidence="7" id="KW-0067">ATP-binding</keyword>
<dbReference type="SUPFAM" id="SSF56112">
    <property type="entry name" value="Protein kinase-like (PK-like)"/>
    <property type="match status" value="1"/>
</dbReference>
<dbReference type="InterPro" id="IPR050117">
    <property type="entry name" value="MAPK"/>
</dbReference>
<dbReference type="PROSITE" id="PS00108">
    <property type="entry name" value="PROTEIN_KINASE_ST"/>
    <property type="match status" value="1"/>
</dbReference>
<dbReference type="PANTHER" id="PTHR24055">
    <property type="entry name" value="MITOGEN-ACTIVATED PROTEIN KINASE"/>
    <property type="match status" value="1"/>
</dbReference>
<dbReference type="InterPro" id="IPR008352">
    <property type="entry name" value="MAPK_HOG-like"/>
</dbReference>
<evidence type="ECO:0000256" key="3">
    <source>
        <dbReference type="ARBA" id="ARBA00022527"/>
    </source>
</evidence>
<evidence type="ECO:0000259" key="8">
    <source>
        <dbReference type="PROSITE" id="PS50011"/>
    </source>
</evidence>
<dbReference type="Pfam" id="PF00069">
    <property type="entry name" value="Pkinase"/>
    <property type="match status" value="1"/>
</dbReference>
<evidence type="ECO:0000256" key="4">
    <source>
        <dbReference type="ARBA" id="ARBA00022679"/>
    </source>
</evidence>
<dbReference type="GO" id="GO:0004707">
    <property type="term" value="F:MAP kinase activity"/>
    <property type="evidence" value="ECO:0007669"/>
    <property type="project" value="UniProtKB-EC"/>
</dbReference>
<dbReference type="FunFam" id="1.10.510.10:FF:000098">
    <property type="entry name" value="Mitogen-activated protein kinase 1"/>
    <property type="match status" value="1"/>
</dbReference>
<dbReference type="EC" id="2.7.11.24" evidence="2"/>
<evidence type="ECO:0000256" key="6">
    <source>
        <dbReference type="ARBA" id="ARBA00022777"/>
    </source>
</evidence>
<keyword evidence="4" id="KW-0808">Transferase</keyword>
<dbReference type="AlphaFoldDB" id="A0A7S3FZA4"/>
<evidence type="ECO:0000256" key="1">
    <source>
        <dbReference type="ARBA" id="ARBA00001946"/>
    </source>
</evidence>
<comment type="cofactor">
    <cofactor evidence="1">
        <name>Mg(2+)</name>
        <dbReference type="ChEBI" id="CHEBI:18420"/>
    </cofactor>
</comment>
<evidence type="ECO:0000256" key="2">
    <source>
        <dbReference type="ARBA" id="ARBA00012411"/>
    </source>
</evidence>
<dbReference type="PRINTS" id="PR01773">
    <property type="entry name" value="P38MAPKINASE"/>
</dbReference>
<evidence type="ECO:0000256" key="7">
    <source>
        <dbReference type="ARBA" id="ARBA00022840"/>
    </source>
</evidence>
<dbReference type="EMBL" id="HBIA01018081">
    <property type="protein sequence ID" value="CAE0237195.1"/>
    <property type="molecule type" value="Transcribed_RNA"/>
</dbReference>
<accession>A0A7S3FZA4</accession>
<dbReference type="SMART" id="SM00220">
    <property type="entry name" value="S_TKc"/>
    <property type="match status" value="1"/>
</dbReference>
<name>A0A7S3FZA4_9SPIT</name>
<evidence type="ECO:0000256" key="5">
    <source>
        <dbReference type="ARBA" id="ARBA00022741"/>
    </source>
</evidence>
<dbReference type="InterPro" id="IPR000719">
    <property type="entry name" value="Prot_kinase_dom"/>
</dbReference>
<dbReference type="Gene3D" id="1.10.510.10">
    <property type="entry name" value="Transferase(Phosphotransferase) domain 1"/>
    <property type="match status" value="1"/>
</dbReference>
<protein>
    <recommendedName>
        <fullName evidence="2">mitogen-activated protein kinase</fullName>
        <ecNumber evidence="2">2.7.11.24</ecNumber>
    </recommendedName>
</protein>